<reference evidence="4" key="1">
    <citation type="journal article" date="2017" name="Nat. Ecol. Evol.">
        <title>Genome expansion and lineage-specific genetic innovations in the forest pathogenic fungi Armillaria.</title>
        <authorList>
            <person name="Sipos G."/>
            <person name="Prasanna A.N."/>
            <person name="Walter M.C."/>
            <person name="O'Connor E."/>
            <person name="Balint B."/>
            <person name="Krizsan K."/>
            <person name="Kiss B."/>
            <person name="Hess J."/>
            <person name="Varga T."/>
            <person name="Slot J."/>
            <person name="Riley R."/>
            <person name="Boka B."/>
            <person name="Rigling D."/>
            <person name="Barry K."/>
            <person name="Lee J."/>
            <person name="Mihaltcheva S."/>
            <person name="LaButti K."/>
            <person name="Lipzen A."/>
            <person name="Waldron R."/>
            <person name="Moloney N.M."/>
            <person name="Sperisen C."/>
            <person name="Kredics L."/>
            <person name="Vagvoelgyi C."/>
            <person name="Patrignani A."/>
            <person name="Fitzpatrick D."/>
            <person name="Nagy I."/>
            <person name="Doyle S."/>
            <person name="Anderson J.B."/>
            <person name="Grigoriev I.V."/>
            <person name="Gueldener U."/>
            <person name="Muensterkoetter M."/>
            <person name="Nagy L.G."/>
        </authorList>
    </citation>
    <scope>NUCLEOTIDE SEQUENCE [LARGE SCALE GENOMIC DNA]</scope>
    <source>
        <strain evidence="4">C18/9</strain>
    </source>
</reference>
<proteinExistence type="predicted"/>
<evidence type="ECO:0000256" key="1">
    <source>
        <dbReference type="SAM" id="MobiDB-lite"/>
    </source>
</evidence>
<dbReference type="AlphaFoldDB" id="A0A284RYP6"/>
<feature type="region of interest" description="Disordered" evidence="1">
    <location>
        <begin position="189"/>
        <end position="219"/>
    </location>
</feature>
<dbReference type="EMBL" id="FUEG01000021">
    <property type="protein sequence ID" value="SJL13893.1"/>
    <property type="molecule type" value="Genomic_DNA"/>
</dbReference>
<dbReference type="OrthoDB" id="2432613at2759"/>
<gene>
    <name evidence="3" type="ORF">ARMOST_17342</name>
</gene>
<dbReference type="PANTHER" id="PTHR40633">
    <property type="entry name" value="MATRIX PROTEIN, PUTATIVE (AFU_ORTHOLOGUE AFUA_8G05410)-RELATED"/>
    <property type="match status" value="1"/>
</dbReference>
<evidence type="ECO:0000313" key="4">
    <source>
        <dbReference type="Proteomes" id="UP000219338"/>
    </source>
</evidence>
<dbReference type="InterPro" id="IPR052982">
    <property type="entry name" value="SRP1/TIP1-like"/>
</dbReference>
<dbReference type="Proteomes" id="UP000219338">
    <property type="component" value="Unassembled WGS sequence"/>
</dbReference>
<keyword evidence="4" id="KW-1185">Reference proteome</keyword>
<sequence length="248" mass="25120">MFSKLFAITAVSAIVGVYADVTPTVPGPSDSYDEGASCVIAWTGDKSSTTAWKDMAIELMSGSNTAMVHITTVATGQDGTVDGTFNYTCPDVTPNSAIYFYQFTAPASPNTTWVTRFTIASADGTTTAPANSLQPDGSAIPWGVGTLVDPSLAVAAPSFSSNSSSVVTTASLATSSAIATTTKVQTTTKATTLATTSDTSSASAEEATSSSASSNTAKTGNGAVSLDARAWQALMAMGASSVVFAFFL</sequence>
<evidence type="ECO:0000256" key="2">
    <source>
        <dbReference type="SAM" id="SignalP"/>
    </source>
</evidence>
<keyword evidence="2" id="KW-0732">Signal</keyword>
<feature type="signal peptide" evidence="2">
    <location>
        <begin position="1"/>
        <end position="19"/>
    </location>
</feature>
<protein>
    <recommendedName>
        <fullName evidence="5">Ser-Thr-rich glycosyl-phosphatidyl-inositol-anchored membrane family-domain-containing protein</fullName>
    </recommendedName>
</protein>
<dbReference type="STRING" id="47428.A0A284RYP6"/>
<organism evidence="3 4">
    <name type="scientific">Armillaria ostoyae</name>
    <name type="common">Armillaria root rot fungus</name>
    <dbReference type="NCBI Taxonomy" id="47428"/>
    <lineage>
        <taxon>Eukaryota</taxon>
        <taxon>Fungi</taxon>
        <taxon>Dikarya</taxon>
        <taxon>Basidiomycota</taxon>
        <taxon>Agaricomycotina</taxon>
        <taxon>Agaricomycetes</taxon>
        <taxon>Agaricomycetidae</taxon>
        <taxon>Agaricales</taxon>
        <taxon>Marasmiineae</taxon>
        <taxon>Physalacriaceae</taxon>
        <taxon>Armillaria</taxon>
    </lineage>
</organism>
<name>A0A284RYP6_ARMOS</name>
<evidence type="ECO:0000313" key="3">
    <source>
        <dbReference type="EMBL" id="SJL13893.1"/>
    </source>
</evidence>
<feature type="chain" id="PRO_5013126093" description="Ser-Thr-rich glycosyl-phosphatidyl-inositol-anchored membrane family-domain-containing protein" evidence="2">
    <location>
        <begin position="20"/>
        <end position="248"/>
    </location>
</feature>
<evidence type="ECO:0008006" key="5">
    <source>
        <dbReference type="Google" id="ProtNLM"/>
    </source>
</evidence>
<dbReference type="OMA" id="MFTNEDG"/>
<accession>A0A284RYP6</accession>
<dbReference type="PANTHER" id="PTHR40633:SF1">
    <property type="entry name" value="GPI ANCHORED SERINE-THREONINE RICH PROTEIN (AFU_ORTHOLOGUE AFUA_1G03630)"/>
    <property type="match status" value="1"/>
</dbReference>